<feature type="transmembrane region" description="Helical" evidence="18">
    <location>
        <begin position="423"/>
        <end position="449"/>
    </location>
</feature>
<evidence type="ECO:0000256" key="6">
    <source>
        <dbReference type="ARBA" id="ARBA00022984"/>
    </source>
</evidence>
<dbReference type="Proteomes" id="UP000646749">
    <property type="component" value="Unassembled WGS sequence"/>
</dbReference>
<dbReference type="EMBL" id="BONW01000022">
    <property type="protein sequence ID" value="GIG90031.1"/>
    <property type="molecule type" value="Genomic_DNA"/>
</dbReference>
<keyword evidence="6" id="KW-0573">Peptidoglycan synthesis</keyword>
<evidence type="ECO:0000256" key="11">
    <source>
        <dbReference type="ARBA" id="ARBA00038053"/>
    </source>
</evidence>
<evidence type="ECO:0000256" key="5">
    <source>
        <dbReference type="ARBA" id="ARBA00022960"/>
    </source>
</evidence>
<comment type="catalytic activity">
    <reaction evidence="15">
        <text>[GlcNAc-(1-&gt;4)-Mur2Ac(oyl-L-Ala-gamma-D-Glu-L-Lys-D-Ala-D-Ala)](n)-di-trans,octa-cis-undecaprenyl diphosphate + beta-D-GlcNAc-(1-&gt;4)-Mur2Ac(oyl-L-Ala-gamma-D-Glu-L-Lys-D-Ala-D-Ala)-di-trans,octa-cis-undecaprenyl diphosphate = [GlcNAc-(1-&gt;4)-Mur2Ac(oyl-L-Ala-gamma-D-Glu-L-Lys-D-Ala-D-Ala)](n+1)-di-trans,octa-cis-undecaprenyl diphosphate + di-trans,octa-cis-undecaprenyl diphosphate + H(+)</text>
        <dbReference type="Rhea" id="RHEA:23708"/>
        <dbReference type="Rhea" id="RHEA-COMP:9602"/>
        <dbReference type="Rhea" id="RHEA-COMP:9603"/>
        <dbReference type="ChEBI" id="CHEBI:15378"/>
        <dbReference type="ChEBI" id="CHEBI:58405"/>
        <dbReference type="ChEBI" id="CHEBI:60033"/>
        <dbReference type="ChEBI" id="CHEBI:78435"/>
        <dbReference type="EC" id="2.4.99.28"/>
    </reaction>
</comment>
<evidence type="ECO:0000256" key="17">
    <source>
        <dbReference type="SAM" id="MobiDB-lite"/>
    </source>
</evidence>
<name>A0ABQ4E6S6_9ACTN</name>
<evidence type="ECO:0000313" key="20">
    <source>
        <dbReference type="Proteomes" id="UP000646749"/>
    </source>
</evidence>
<keyword evidence="8 18" id="KW-0472">Membrane</keyword>
<evidence type="ECO:0000256" key="2">
    <source>
        <dbReference type="ARBA" id="ARBA00022676"/>
    </source>
</evidence>
<feature type="transmembrane region" description="Helical" evidence="18">
    <location>
        <begin position="284"/>
        <end position="302"/>
    </location>
</feature>
<keyword evidence="3" id="KW-0808">Transferase</keyword>
<gene>
    <name evidence="19" type="ORF">Pen02_49670</name>
</gene>
<evidence type="ECO:0000256" key="4">
    <source>
        <dbReference type="ARBA" id="ARBA00022692"/>
    </source>
</evidence>
<feature type="region of interest" description="Disordered" evidence="17">
    <location>
        <begin position="1"/>
        <end position="117"/>
    </location>
</feature>
<comment type="similarity">
    <text evidence="11">Belongs to the SEDS family. FtsW subfamily.</text>
</comment>
<keyword evidence="5" id="KW-0133">Cell shape</keyword>
<feature type="compositionally biased region" description="Low complexity" evidence="17">
    <location>
        <begin position="26"/>
        <end position="35"/>
    </location>
</feature>
<keyword evidence="20" id="KW-1185">Reference proteome</keyword>
<evidence type="ECO:0000256" key="13">
    <source>
        <dbReference type="ARBA" id="ARBA00041418"/>
    </source>
</evidence>
<evidence type="ECO:0000256" key="8">
    <source>
        <dbReference type="ARBA" id="ARBA00023136"/>
    </source>
</evidence>
<dbReference type="PANTHER" id="PTHR30474:SF2">
    <property type="entry name" value="PEPTIDOGLYCAN GLYCOSYLTRANSFERASE FTSW-RELATED"/>
    <property type="match status" value="1"/>
</dbReference>
<evidence type="ECO:0000256" key="16">
    <source>
        <dbReference type="ARBA" id="ARBA00049966"/>
    </source>
</evidence>
<evidence type="ECO:0000313" key="19">
    <source>
        <dbReference type="EMBL" id="GIG90031.1"/>
    </source>
</evidence>
<feature type="transmembrane region" description="Helical" evidence="18">
    <location>
        <begin position="208"/>
        <end position="229"/>
    </location>
</feature>
<sequence length="600" mass="62131">MTEEQPRRPAGTGAPRPGRTGDTGRPGRTSDTGRPGRAGEDGARSGDTTRSGRAREGATRSGDTPRSSRAGEGGGRSGDSARTARAGDGGSRSGDGARTATDGGTRPAGAGSSGDAAGQPAGVDLAGGLAALRGLLARPLASYYLLISSAGLLLLIGLTMVFSATSVRASAADGNAFAMVAKQALFALIGLGAFWACQRLPARTFRAVGLPTLGVAVLLLVVLDVLHLWDKLNGDGDAVLGPLEARLLWLYIGPIQVQPSELAKFGLVLWGADMIARKGAALGWWRELATPLFPVVGLLFLLVGYNDLGTMLCLLAVVVGLLWAAGIRKRVFGALSVLGLVGVGLLVAAASIGAGSGESDQKNYRLARLTMFFDPPPPDECGLTDCYQYLQARYAIDNGGWFGVGLGKSSLKWNWLPEAHNDFIFAILAEDLGVVGCAVVLSLFAVLAYTGLRIARRVADPFRRLAATAATAWLISQAVINIGGVVGLLPITGLPLPFISDGGSALVVTLAAIGMLASFARAEPDAARALHARPAPRWVRLLWAPLPPLPSARRRGKVAAPAPREPASGSGSGRRRESEAGPAGGRARRGRAGTASERRR</sequence>
<dbReference type="InterPro" id="IPR001182">
    <property type="entry name" value="FtsW/RodA"/>
</dbReference>
<comment type="caution">
    <text evidence="19">The sequence shown here is derived from an EMBL/GenBank/DDBJ whole genome shotgun (WGS) entry which is preliminary data.</text>
</comment>
<feature type="compositionally biased region" description="Low complexity" evidence="17">
    <location>
        <begin position="94"/>
        <end position="117"/>
    </location>
</feature>
<evidence type="ECO:0000256" key="12">
    <source>
        <dbReference type="ARBA" id="ARBA00041185"/>
    </source>
</evidence>
<evidence type="ECO:0000256" key="9">
    <source>
        <dbReference type="ARBA" id="ARBA00032370"/>
    </source>
</evidence>
<feature type="region of interest" description="Disordered" evidence="17">
    <location>
        <begin position="550"/>
        <end position="600"/>
    </location>
</feature>
<dbReference type="PANTHER" id="PTHR30474">
    <property type="entry name" value="CELL CYCLE PROTEIN"/>
    <property type="match status" value="1"/>
</dbReference>
<feature type="transmembrane region" description="Helical" evidence="18">
    <location>
        <begin position="249"/>
        <end position="272"/>
    </location>
</feature>
<comment type="subcellular location">
    <subcellularLocation>
        <location evidence="1">Membrane</location>
        <topology evidence="1">Multi-pass membrane protein</topology>
    </subcellularLocation>
</comment>
<evidence type="ECO:0000256" key="10">
    <source>
        <dbReference type="ARBA" id="ARBA00033270"/>
    </source>
</evidence>
<feature type="transmembrane region" description="Helical" evidence="18">
    <location>
        <begin position="143"/>
        <end position="164"/>
    </location>
</feature>
<dbReference type="EC" id="2.4.99.28" evidence="14"/>
<feature type="transmembrane region" description="Helical" evidence="18">
    <location>
        <begin position="470"/>
        <end position="491"/>
    </location>
</feature>
<comment type="function">
    <text evidence="16">Peptidoglycan polymerase that is essential for cell division.</text>
</comment>
<keyword evidence="4 18" id="KW-0812">Transmembrane</keyword>
<keyword evidence="2" id="KW-0328">Glycosyltransferase</keyword>
<evidence type="ECO:0000256" key="3">
    <source>
        <dbReference type="ARBA" id="ARBA00022679"/>
    </source>
</evidence>
<dbReference type="Pfam" id="PF01098">
    <property type="entry name" value="FTSW_RODA_SPOVE"/>
    <property type="match status" value="1"/>
</dbReference>
<protein>
    <recommendedName>
        <fullName evidence="12">Probable peptidoglycan glycosyltransferase FtsW</fullName>
        <ecNumber evidence="14">2.4.99.28</ecNumber>
    </recommendedName>
    <alternativeName>
        <fullName evidence="13">Cell division protein FtsW</fullName>
    </alternativeName>
    <alternativeName>
        <fullName evidence="10">Cell wall polymerase</fullName>
    </alternativeName>
    <alternativeName>
        <fullName evidence="9">Peptidoglycan polymerase</fullName>
    </alternativeName>
</protein>
<feature type="compositionally biased region" description="Low complexity" evidence="17">
    <location>
        <begin position="8"/>
        <end position="20"/>
    </location>
</feature>
<evidence type="ECO:0000256" key="15">
    <source>
        <dbReference type="ARBA" id="ARBA00049902"/>
    </source>
</evidence>
<feature type="transmembrane region" description="Helical" evidence="18">
    <location>
        <begin position="308"/>
        <end position="325"/>
    </location>
</feature>
<evidence type="ECO:0000256" key="1">
    <source>
        <dbReference type="ARBA" id="ARBA00004141"/>
    </source>
</evidence>
<accession>A0ABQ4E6S6</accession>
<feature type="transmembrane region" description="Helical" evidence="18">
    <location>
        <begin position="332"/>
        <end position="354"/>
    </location>
</feature>
<organism evidence="19 20">
    <name type="scientific">Plantactinospora endophytica</name>
    <dbReference type="NCBI Taxonomy" id="673535"/>
    <lineage>
        <taxon>Bacteria</taxon>
        <taxon>Bacillati</taxon>
        <taxon>Actinomycetota</taxon>
        <taxon>Actinomycetes</taxon>
        <taxon>Micromonosporales</taxon>
        <taxon>Micromonosporaceae</taxon>
        <taxon>Plantactinospora</taxon>
    </lineage>
</organism>
<feature type="transmembrane region" description="Helical" evidence="18">
    <location>
        <begin position="503"/>
        <end position="520"/>
    </location>
</feature>
<reference evidence="19 20" key="1">
    <citation type="submission" date="2021-01" db="EMBL/GenBank/DDBJ databases">
        <title>Whole genome shotgun sequence of Plantactinospora endophytica NBRC 110450.</title>
        <authorList>
            <person name="Komaki H."/>
            <person name="Tamura T."/>
        </authorList>
    </citation>
    <scope>NUCLEOTIDE SEQUENCE [LARGE SCALE GENOMIC DNA]</scope>
    <source>
        <strain evidence="19 20">NBRC 110450</strain>
    </source>
</reference>
<proteinExistence type="inferred from homology"/>
<feature type="transmembrane region" description="Helical" evidence="18">
    <location>
        <begin position="176"/>
        <end position="196"/>
    </location>
</feature>
<evidence type="ECO:0000256" key="18">
    <source>
        <dbReference type="SAM" id="Phobius"/>
    </source>
</evidence>
<keyword evidence="7 18" id="KW-1133">Transmembrane helix</keyword>
<evidence type="ECO:0000256" key="7">
    <source>
        <dbReference type="ARBA" id="ARBA00022989"/>
    </source>
</evidence>
<evidence type="ECO:0000256" key="14">
    <source>
        <dbReference type="ARBA" id="ARBA00044770"/>
    </source>
</evidence>
<feature type="compositionally biased region" description="Low complexity" evidence="17">
    <location>
        <begin position="560"/>
        <end position="569"/>
    </location>
</feature>